<dbReference type="Gene3D" id="3.40.50.1780">
    <property type="match status" value="1"/>
</dbReference>
<dbReference type="GO" id="GO:0046872">
    <property type="term" value="F:metal ion binding"/>
    <property type="evidence" value="ECO:0007669"/>
    <property type="project" value="UniProtKB-KW"/>
</dbReference>
<dbReference type="Gene3D" id="3.40.950.10">
    <property type="entry name" value="Fe-only Hydrogenase (Larger Subunit), Chain L, domain 3"/>
    <property type="match status" value="1"/>
</dbReference>
<dbReference type="FunFam" id="3.30.70.20:FF:000042">
    <property type="entry name" value="Cytosolic Fe-S cluster assembly factor NAR1"/>
    <property type="match status" value="1"/>
</dbReference>
<keyword evidence="2" id="KW-0004">4Fe-4S</keyword>
<proteinExistence type="inferred from homology"/>
<dbReference type="InterPro" id="IPR050340">
    <property type="entry name" value="Cytosolic_Fe-S_CAF"/>
</dbReference>
<protein>
    <submittedName>
        <fullName evidence="8">Cytosolic Fe-S cluster assembly factor NARFL</fullName>
    </submittedName>
</protein>
<evidence type="ECO:0000313" key="8">
    <source>
        <dbReference type="EMBL" id="OQV24489.1"/>
    </source>
</evidence>
<dbReference type="SUPFAM" id="SSF53920">
    <property type="entry name" value="Fe-only hydrogenase"/>
    <property type="match status" value="1"/>
</dbReference>
<evidence type="ECO:0000256" key="6">
    <source>
        <dbReference type="ARBA" id="ARBA00025700"/>
    </source>
</evidence>
<name>A0A1W0XAD1_HYPEX</name>
<keyword evidence="9" id="KW-1185">Reference proteome</keyword>
<gene>
    <name evidence="8" type="ORF">BV898_01551</name>
</gene>
<accession>A0A1W0XAD1</accession>
<evidence type="ECO:0000313" key="9">
    <source>
        <dbReference type="Proteomes" id="UP000192578"/>
    </source>
</evidence>
<evidence type="ECO:0000256" key="3">
    <source>
        <dbReference type="ARBA" id="ARBA00022723"/>
    </source>
</evidence>
<dbReference type="GO" id="GO:0051539">
    <property type="term" value="F:4 iron, 4 sulfur cluster binding"/>
    <property type="evidence" value="ECO:0007669"/>
    <property type="project" value="UniProtKB-KW"/>
</dbReference>
<dbReference type="AlphaFoldDB" id="A0A1W0XAD1"/>
<keyword evidence="3" id="KW-0479">Metal-binding</keyword>
<evidence type="ECO:0000256" key="4">
    <source>
        <dbReference type="ARBA" id="ARBA00023004"/>
    </source>
</evidence>
<dbReference type="InterPro" id="IPR004108">
    <property type="entry name" value="Fe_hydrogenase_lsu_C"/>
</dbReference>
<comment type="caution">
    <text evidence="8">The sequence shown here is derived from an EMBL/GenBank/DDBJ whole genome shotgun (WGS) entry which is preliminary data.</text>
</comment>
<sequence length="472" mass="52874">MDGFSGTLRLTDLNDFIAPTQECIKPVKIERKSGKLSAIKITSSGDYAEVDSHGVETKLVKAQITLNDCLACSGCVTSAETVLIQLQSAEELCRVLDENAKVSAAERKLVVVSVSAQAFASLANRYQLTMKECEEKFCGFLRSMGVDRVYDMGAASALALKETQREFVDRYRSGDRKSALPMLTSACPGWICYAEKTHGLFILPFISTTKSPQQIMGSLVKNHLAEHQCKSPSQIYHVTVMMCYDKKLEASRDDFYDDLYRTRDVDCVVTSLEVEQMLEQRNLVLSQCESVPLDRLPGVESSFHAVGGGAGGYLENILSFAAKELFQTEIGPIEYKVIRNQDFREVTISVNGEPKLHFAAAYGFRNIQNIVQKMKRGKCPYDFVEIMACPSACLNGGGQIRPPDPSVAKIWLQNVQQLFDSLDCQKLENVQWVQQLYDAWIGPQDDDRKRLQLLHTQYHSLENKSNALNIKW</sequence>
<reference evidence="9" key="1">
    <citation type="submission" date="2017-01" db="EMBL/GenBank/DDBJ databases">
        <title>Comparative genomics of anhydrobiosis in the tardigrade Hypsibius dujardini.</title>
        <authorList>
            <person name="Yoshida Y."/>
            <person name="Koutsovoulos G."/>
            <person name="Laetsch D."/>
            <person name="Stevens L."/>
            <person name="Kumar S."/>
            <person name="Horikawa D."/>
            <person name="Ishino K."/>
            <person name="Komine S."/>
            <person name="Tomita M."/>
            <person name="Blaxter M."/>
            <person name="Arakawa K."/>
        </authorList>
    </citation>
    <scope>NUCLEOTIDE SEQUENCE [LARGE SCALE GENOMIC DNA]</scope>
    <source>
        <strain evidence="9">Z151</strain>
    </source>
</reference>
<dbReference type="InterPro" id="IPR009016">
    <property type="entry name" value="Fe_hydrogenase"/>
</dbReference>
<dbReference type="EMBL" id="MTYJ01000006">
    <property type="protein sequence ID" value="OQV24489.1"/>
    <property type="molecule type" value="Genomic_DNA"/>
</dbReference>
<dbReference type="Proteomes" id="UP000192578">
    <property type="component" value="Unassembled WGS sequence"/>
</dbReference>
<comment type="function">
    <text evidence="6">Component of the cytosolic iron-sulfur (Fe/S) protein assembly machinery. Required for maturation of extramitochondrial Fe/S proteins.</text>
</comment>
<keyword evidence="5" id="KW-0411">Iron-sulfur</keyword>
<evidence type="ECO:0000256" key="2">
    <source>
        <dbReference type="ARBA" id="ARBA00022485"/>
    </source>
</evidence>
<evidence type="ECO:0000259" key="7">
    <source>
        <dbReference type="Pfam" id="PF02906"/>
    </source>
</evidence>
<organism evidence="8 9">
    <name type="scientific">Hypsibius exemplaris</name>
    <name type="common">Freshwater tardigrade</name>
    <dbReference type="NCBI Taxonomy" id="2072580"/>
    <lineage>
        <taxon>Eukaryota</taxon>
        <taxon>Metazoa</taxon>
        <taxon>Ecdysozoa</taxon>
        <taxon>Tardigrada</taxon>
        <taxon>Eutardigrada</taxon>
        <taxon>Parachela</taxon>
        <taxon>Hypsibioidea</taxon>
        <taxon>Hypsibiidae</taxon>
        <taxon>Hypsibius</taxon>
    </lineage>
</organism>
<feature type="domain" description="Iron hydrogenase large subunit C-terminal" evidence="7">
    <location>
        <begin position="109"/>
        <end position="397"/>
    </location>
</feature>
<dbReference type="PANTHER" id="PTHR11615">
    <property type="entry name" value="NITRATE, FORMATE, IRON DEHYDROGENASE"/>
    <property type="match status" value="1"/>
</dbReference>
<comment type="similarity">
    <text evidence="1">Belongs to the NARF family.</text>
</comment>
<dbReference type="Pfam" id="PF02906">
    <property type="entry name" value="Fe_hyd_lg_C"/>
    <property type="match status" value="1"/>
</dbReference>
<evidence type="ECO:0000256" key="1">
    <source>
        <dbReference type="ARBA" id="ARBA00006596"/>
    </source>
</evidence>
<evidence type="ECO:0000256" key="5">
    <source>
        <dbReference type="ARBA" id="ARBA00023014"/>
    </source>
</evidence>
<keyword evidence="4" id="KW-0408">Iron</keyword>
<dbReference type="OrthoDB" id="10253113at2759"/>